<proteinExistence type="predicted"/>
<evidence type="ECO:0000313" key="3">
    <source>
        <dbReference type="EMBL" id="KGO87969.1"/>
    </source>
</evidence>
<dbReference type="Proteomes" id="UP000030152">
    <property type="component" value="Unassembled WGS sequence"/>
</dbReference>
<organism evidence="3 4">
    <name type="scientific">Flavobacterium rivuli WB 3.3-2 = DSM 21788</name>
    <dbReference type="NCBI Taxonomy" id="1121895"/>
    <lineage>
        <taxon>Bacteria</taxon>
        <taxon>Pseudomonadati</taxon>
        <taxon>Bacteroidota</taxon>
        <taxon>Flavobacteriia</taxon>
        <taxon>Flavobacteriales</taxon>
        <taxon>Flavobacteriaceae</taxon>
        <taxon>Flavobacterium</taxon>
    </lineage>
</organism>
<name>A0A0A2M6Q4_9FLAO</name>
<keyword evidence="3" id="KW-0418">Kinase</keyword>
<sequence>MKRIFLVLLLIATSFMADAQINELGIFAGGANYVGDVGSTNYIAPKDLALGVLYKWNRSPRHSWRASFTYARISGDDADSNVEGRKQRDNKFKNTVKEFSAGMEFNFFDFNLHESGFKVTPYIYSGLSYFWYDEKYIDNNREATDYDNGSSLAIPMTVGVKAHIAQDLVLGFEVGARYTFTDNLDASNPSDNAYAGRRFGNLDSNDWYVFTGFTLTYTFTNKPCYCSQ</sequence>
<feature type="signal peptide" evidence="1">
    <location>
        <begin position="1"/>
        <end position="19"/>
    </location>
</feature>
<keyword evidence="3" id="KW-0808">Transferase</keyword>
<keyword evidence="1" id="KW-0732">Signal</keyword>
<dbReference type="EMBL" id="JRLX01000002">
    <property type="protein sequence ID" value="KGO87969.1"/>
    <property type="molecule type" value="Genomic_DNA"/>
</dbReference>
<dbReference type="OrthoDB" id="654178at2"/>
<dbReference type="AlphaFoldDB" id="A0A0A2M6Q4"/>
<comment type="caution">
    <text evidence="3">The sequence shown here is derived from an EMBL/GenBank/DDBJ whole genome shotgun (WGS) entry which is preliminary data.</text>
</comment>
<dbReference type="eggNOG" id="COG3637">
    <property type="taxonomic scope" value="Bacteria"/>
</dbReference>
<dbReference type="RefSeq" id="WP_020212392.1">
    <property type="nucleotide sequence ID" value="NZ_JRLX01000002.1"/>
</dbReference>
<accession>A0A0A2M6Q4</accession>
<evidence type="ECO:0000256" key="1">
    <source>
        <dbReference type="SAM" id="SignalP"/>
    </source>
</evidence>
<protein>
    <submittedName>
        <fullName evidence="3">Inorganic polyphosphate kinase</fullName>
    </submittedName>
</protein>
<feature type="domain" description="DUF6089" evidence="2">
    <location>
        <begin position="2"/>
        <end position="228"/>
    </location>
</feature>
<dbReference type="GO" id="GO:0016301">
    <property type="term" value="F:kinase activity"/>
    <property type="evidence" value="ECO:0007669"/>
    <property type="project" value="UniProtKB-KW"/>
</dbReference>
<evidence type="ECO:0000313" key="4">
    <source>
        <dbReference type="Proteomes" id="UP000030152"/>
    </source>
</evidence>
<dbReference type="STRING" id="1121895.GCA_000378485_01259"/>
<reference evidence="3 4" key="1">
    <citation type="submission" date="2013-09" db="EMBL/GenBank/DDBJ databases">
        <authorList>
            <person name="Zeng Z."/>
            <person name="Chen C."/>
        </authorList>
    </citation>
    <scope>NUCLEOTIDE SEQUENCE [LARGE SCALE GENOMIC DNA]</scope>
    <source>
        <strain evidence="3 4">WB 3.3-2</strain>
    </source>
</reference>
<dbReference type="InterPro" id="IPR011250">
    <property type="entry name" value="OMP/PagP_B-barrel"/>
</dbReference>
<dbReference type="SUPFAM" id="SSF56925">
    <property type="entry name" value="OMPA-like"/>
    <property type="match status" value="1"/>
</dbReference>
<dbReference type="Pfam" id="PF19573">
    <property type="entry name" value="DUF6089"/>
    <property type="match status" value="1"/>
</dbReference>
<dbReference type="InterPro" id="IPR045743">
    <property type="entry name" value="DUF6089"/>
</dbReference>
<dbReference type="Gene3D" id="2.40.160.20">
    <property type="match status" value="1"/>
</dbReference>
<gene>
    <name evidence="3" type="ORF">Q765_02545</name>
</gene>
<keyword evidence="4" id="KW-1185">Reference proteome</keyword>
<feature type="chain" id="PRO_5002002795" evidence="1">
    <location>
        <begin position="20"/>
        <end position="228"/>
    </location>
</feature>
<evidence type="ECO:0000259" key="2">
    <source>
        <dbReference type="Pfam" id="PF19573"/>
    </source>
</evidence>